<dbReference type="PANTHER" id="PTHR33055">
    <property type="entry name" value="TRANSPOSASE FOR INSERTION SEQUENCE ELEMENT IS1111A"/>
    <property type="match status" value="1"/>
</dbReference>
<dbReference type="EMBL" id="NNRJ01000057">
    <property type="protein sequence ID" value="OYR12244.1"/>
    <property type="molecule type" value="Genomic_DNA"/>
</dbReference>
<sequence length="348" mass="38868">MGEISIIGLDLAKQVFQVHGARVDGSVVLRKKITRGQLLAFFSKLPPCIVAMEACATAHYWARKIGEFGHEIRLVPPAYVMPFVKRQKNDVADAEAIAEAATRPTMRFVEPKTPEQQARAMVFRTRELFVRQRTQTINALRAHLAEHGLIAPKGLWNLSSIRQLIDQAEDTVDGLIVETARIYLEQIETFSTRILSLEAVLKKEAARSGASSRMMTMPGLGPITAMAIEAFAPTLSVFRRSRDFAAWLGLVPRQHSSGGKQILGHTSKMGQRDIRRLLIIGAMSIIRWASKKTPVHGTWLHAMLLRKPRMVVAIALANKMARSLWAMQTKKEDYRDPLLTVAYVKPAS</sequence>
<proteinExistence type="predicted"/>
<dbReference type="InterPro" id="IPR002525">
    <property type="entry name" value="Transp_IS110-like_N"/>
</dbReference>
<dbReference type="OrthoDB" id="5289737at2"/>
<evidence type="ECO:0000259" key="2">
    <source>
        <dbReference type="Pfam" id="PF02371"/>
    </source>
</evidence>
<evidence type="ECO:0000313" key="4">
    <source>
        <dbReference type="Proteomes" id="UP000215590"/>
    </source>
</evidence>
<gene>
    <name evidence="3" type="ORF">CEV31_3628</name>
</gene>
<accession>A0A256FBM8</accession>
<comment type="caution">
    <text evidence="3">The sequence shown here is derived from an EMBL/GenBank/DDBJ whole genome shotgun (WGS) entry which is preliminary data.</text>
</comment>
<dbReference type="Pfam" id="PF02371">
    <property type="entry name" value="Transposase_20"/>
    <property type="match status" value="1"/>
</dbReference>
<dbReference type="AlphaFoldDB" id="A0A256FBM8"/>
<protein>
    <submittedName>
        <fullName evidence="3">Transposase family protein</fullName>
    </submittedName>
</protein>
<dbReference type="GO" id="GO:0004803">
    <property type="term" value="F:transposase activity"/>
    <property type="evidence" value="ECO:0007669"/>
    <property type="project" value="InterPro"/>
</dbReference>
<dbReference type="GO" id="GO:0006313">
    <property type="term" value="P:DNA transposition"/>
    <property type="evidence" value="ECO:0007669"/>
    <property type="project" value="InterPro"/>
</dbReference>
<feature type="domain" description="Transposase IS110-like N-terminal" evidence="1">
    <location>
        <begin position="7"/>
        <end position="146"/>
    </location>
</feature>
<evidence type="ECO:0000313" key="3">
    <source>
        <dbReference type="EMBL" id="OYR12244.1"/>
    </source>
</evidence>
<keyword evidence="4" id="KW-1185">Reference proteome</keyword>
<dbReference type="Proteomes" id="UP000215590">
    <property type="component" value="Unassembled WGS sequence"/>
</dbReference>
<dbReference type="InterPro" id="IPR047650">
    <property type="entry name" value="Transpos_IS110"/>
</dbReference>
<name>A0A256FBM8_9HYPH</name>
<dbReference type="InterPro" id="IPR003346">
    <property type="entry name" value="Transposase_20"/>
</dbReference>
<organism evidence="3 4">
    <name type="scientific">Brucella thiophenivorans</name>
    <dbReference type="NCBI Taxonomy" id="571255"/>
    <lineage>
        <taxon>Bacteria</taxon>
        <taxon>Pseudomonadati</taxon>
        <taxon>Pseudomonadota</taxon>
        <taxon>Alphaproteobacteria</taxon>
        <taxon>Hyphomicrobiales</taxon>
        <taxon>Brucellaceae</taxon>
        <taxon>Brucella/Ochrobactrum group</taxon>
        <taxon>Brucella</taxon>
    </lineage>
</organism>
<dbReference type="Pfam" id="PF01548">
    <property type="entry name" value="DEDD_Tnp_IS110"/>
    <property type="match status" value="1"/>
</dbReference>
<dbReference type="PANTHER" id="PTHR33055:SF3">
    <property type="entry name" value="PUTATIVE TRANSPOSASE FOR IS117-RELATED"/>
    <property type="match status" value="1"/>
</dbReference>
<feature type="domain" description="Transposase IS116/IS110/IS902 C-terminal" evidence="2">
    <location>
        <begin position="212"/>
        <end position="289"/>
    </location>
</feature>
<reference evidence="3 4" key="1">
    <citation type="submission" date="2017-07" db="EMBL/GenBank/DDBJ databases">
        <title>Phylogenetic study on the rhizospheric bacterium Ochrobactrum sp. A44.</title>
        <authorList>
            <person name="Krzyzanowska D.M."/>
            <person name="Ossowicki A."/>
            <person name="Rajewska M."/>
            <person name="Maciag T."/>
            <person name="Kaczynski Z."/>
            <person name="Czerwicka M."/>
            <person name="Jafra S."/>
        </authorList>
    </citation>
    <scope>NUCLEOTIDE SEQUENCE [LARGE SCALE GENOMIC DNA]</scope>
    <source>
        <strain evidence="3 4">DSM 7216</strain>
    </source>
</reference>
<dbReference type="RefSeq" id="WP_094509205.1">
    <property type="nucleotide sequence ID" value="NZ_JBHEEK010000022.1"/>
</dbReference>
<evidence type="ECO:0000259" key="1">
    <source>
        <dbReference type="Pfam" id="PF01548"/>
    </source>
</evidence>
<dbReference type="GO" id="GO:0003677">
    <property type="term" value="F:DNA binding"/>
    <property type="evidence" value="ECO:0007669"/>
    <property type="project" value="InterPro"/>
</dbReference>
<dbReference type="NCBIfam" id="NF033542">
    <property type="entry name" value="transpos_IS110"/>
    <property type="match status" value="1"/>
</dbReference>